<feature type="transmembrane region" description="Helical" evidence="6">
    <location>
        <begin position="163"/>
        <end position="184"/>
    </location>
</feature>
<evidence type="ECO:0000256" key="3">
    <source>
        <dbReference type="ARBA" id="ARBA00022692"/>
    </source>
</evidence>
<dbReference type="Proteomes" id="UP000321577">
    <property type="component" value="Unassembled WGS sequence"/>
</dbReference>
<evidence type="ECO:0000256" key="5">
    <source>
        <dbReference type="ARBA" id="ARBA00023136"/>
    </source>
</evidence>
<feature type="transmembrane region" description="Helical" evidence="6">
    <location>
        <begin position="275"/>
        <end position="292"/>
    </location>
</feature>
<dbReference type="PANTHER" id="PTHR21716:SF64">
    <property type="entry name" value="AI-2 TRANSPORT PROTEIN TQSA"/>
    <property type="match status" value="1"/>
</dbReference>
<evidence type="ECO:0000313" key="7">
    <source>
        <dbReference type="EMBL" id="GEP42453.1"/>
    </source>
</evidence>
<evidence type="ECO:0000256" key="1">
    <source>
        <dbReference type="ARBA" id="ARBA00004141"/>
    </source>
</evidence>
<keyword evidence="5 6" id="KW-0472">Membrane</keyword>
<dbReference type="Pfam" id="PF01594">
    <property type="entry name" value="AI-2E_transport"/>
    <property type="match status" value="1"/>
</dbReference>
<keyword evidence="8" id="KW-1185">Reference proteome</keyword>
<dbReference type="GO" id="GO:0055085">
    <property type="term" value="P:transmembrane transport"/>
    <property type="evidence" value="ECO:0007669"/>
    <property type="project" value="TreeGrafter"/>
</dbReference>
<feature type="transmembrane region" description="Helical" evidence="6">
    <location>
        <begin position="219"/>
        <end position="240"/>
    </location>
</feature>
<dbReference type="EMBL" id="BKAG01000010">
    <property type="protein sequence ID" value="GEP42453.1"/>
    <property type="molecule type" value="Genomic_DNA"/>
</dbReference>
<accession>A0A512M6V7</accession>
<dbReference type="InterPro" id="IPR002549">
    <property type="entry name" value="AI-2E-like"/>
</dbReference>
<evidence type="ECO:0000256" key="2">
    <source>
        <dbReference type="ARBA" id="ARBA00009773"/>
    </source>
</evidence>
<evidence type="ECO:0000313" key="8">
    <source>
        <dbReference type="Proteomes" id="UP000321577"/>
    </source>
</evidence>
<reference evidence="7 8" key="1">
    <citation type="submission" date="2019-07" db="EMBL/GenBank/DDBJ databases">
        <title>Whole genome shotgun sequence of Brevifollis gellanilyticus NBRC 108608.</title>
        <authorList>
            <person name="Hosoyama A."/>
            <person name="Uohara A."/>
            <person name="Ohji S."/>
            <person name="Ichikawa N."/>
        </authorList>
    </citation>
    <scope>NUCLEOTIDE SEQUENCE [LARGE SCALE GENOMIC DNA]</scope>
    <source>
        <strain evidence="7 8">NBRC 108608</strain>
    </source>
</reference>
<gene>
    <name evidence="7" type="primary">tqsA</name>
    <name evidence="7" type="ORF">BGE01nite_17440</name>
</gene>
<sequence length="395" mass="42992">MSPDYEHPEKSTPGSQKKGSRMLLTLASLFIVLAGLKAAAGVLVPIVYAFFLAVLSFPLLRFLVRKRLPFVVALGTTLLMNLGVVAGIIFLAVRLLMSFNKDIPRYLRGLQSSMNEFAVWLQDNGVNDAKSTIDSMFDWNQLIGYATQQDVVTRIGSMLGSTFGTVATFLASLIMVLIVMMFMLMEAQGTERRLVAVRQAGGPDFSGLLRSATDIQKYLGVKTLISALTGALAGVWCWFFDLQYPLLWAILAFVFNFIPAVGSSAASIPAIVEALVQHGTGAAVGVALGYGLVNFCLDNFVQPQLLGNRFGISAIVVVLSVIFWGWLWGPLGMFMAVPLTMVIKVLLDNSEEFRWISVAMAQKKIRRGEVEVVGYDLADEELLGSGASTETPGRK</sequence>
<comment type="similarity">
    <text evidence="2">Belongs to the autoinducer-2 exporter (AI-2E) (TC 2.A.86) family.</text>
</comment>
<dbReference type="PANTHER" id="PTHR21716">
    <property type="entry name" value="TRANSMEMBRANE PROTEIN"/>
    <property type="match status" value="1"/>
</dbReference>
<dbReference type="OrthoDB" id="9799225at2"/>
<feature type="transmembrane region" description="Helical" evidence="6">
    <location>
        <begin position="246"/>
        <end position="268"/>
    </location>
</feature>
<comment type="subcellular location">
    <subcellularLocation>
        <location evidence="1">Membrane</location>
        <topology evidence="1">Multi-pass membrane protein</topology>
    </subcellularLocation>
</comment>
<name>A0A512M6V7_9BACT</name>
<keyword evidence="4 6" id="KW-1133">Transmembrane helix</keyword>
<feature type="transmembrane region" description="Helical" evidence="6">
    <location>
        <begin position="46"/>
        <end position="64"/>
    </location>
</feature>
<proteinExistence type="inferred from homology"/>
<protein>
    <submittedName>
        <fullName evidence="7">Membrane protein</fullName>
    </submittedName>
</protein>
<dbReference type="GO" id="GO:0016020">
    <property type="term" value="C:membrane"/>
    <property type="evidence" value="ECO:0007669"/>
    <property type="project" value="UniProtKB-SubCell"/>
</dbReference>
<comment type="caution">
    <text evidence="7">The sequence shown here is derived from an EMBL/GenBank/DDBJ whole genome shotgun (WGS) entry which is preliminary data.</text>
</comment>
<evidence type="ECO:0000256" key="4">
    <source>
        <dbReference type="ARBA" id="ARBA00022989"/>
    </source>
</evidence>
<evidence type="ECO:0000256" key="6">
    <source>
        <dbReference type="SAM" id="Phobius"/>
    </source>
</evidence>
<dbReference type="AlphaFoldDB" id="A0A512M6V7"/>
<organism evidence="7 8">
    <name type="scientific">Brevifollis gellanilyticus</name>
    <dbReference type="NCBI Taxonomy" id="748831"/>
    <lineage>
        <taxon>Bacteria</taxon>
        <taxon>Pseudomonadati</taxon>
        <taxon>Verrucomicrobiota</taxon>
        <taxon>Verrucomicrobiia</taxon>
        <taxon>Verrucomicrobiales</taxon>
        <taxon>Verrucomicrobiaceae</taxon>
    </lineage>
</organism>
<feature type="transmembrane region" description="Helical" evidence="6">
    <location>
        <begin position="312"/>
        <end position="337"/>
    </location>
</feature>
<feature type="transmembrane region" description="Helical" evidence="6">
    <location>
        <begin position="71"/>
        <end position="97"/>
    </location>
</feature>
<keyword evidence="3 6" id="KW-0812">Transmembrane</keyword>